<dbReference type="GO" id="GO:0017148">
    <property type="term" value="P:negative regulation of translation"/>
    <property type="evidence" value="ECO:0007669"/>
    <property type="project" value="TreeGrafter"/>
</dbReference>
<comment type="similarity">
    <text evidence="1 6 7">Belongs to the universal ribosomal protein uL13 family.</text>
</comment>
<dbReference type="PANTHER" id="PTHR11545">
    <property type="entry name" value="RIBOSOMAL PROTEIN L13"/>
    <property type="match status" value="1"/>
</dbReference>
<dbReference type="NCBIfam" id="TIGR01066">
    <property type="entry name" value="rplM_bact"/>
    <property type="match status" value="1"/>
</dbReference>
<dbReference type="InterPro" id="IPR036899">
    <property type="entry name" value="Ribosomal_uL13_sf"/>
</dbReference>
<dbReference type="GO" id="GO:0003735">
    <property type="term" value="F:structural constituent of ribosome"/>
    <property type="evidence" value="ECO:0007669"/>
    <property type="project" value="InterPro"/>
</dbReference>
<keyword evidence="4 6" id="KW-0687">Ribonucleoprotein</keyword>
<sequence>MQPRFKYGMGKLSYLINLKRVDTLSYKTVSGNKETADKKWLLVDAEGQTLGRLASKVAKLIRGKHKPNFTPHADCGDNVIVINAEKIVLSGNKWSDKTYIRHTGYPGGQRSLTAEELMAKRPIRLVEMAVKGMLPKNKLGRQLYRNLKVVEGAEHTHEAQKPVNFDLESFK</sequence>
<dbReference type="InterPro" id="IPR005822">
    <property type="entry name" value="Ribosomal_uL13"/>
</dbReference>
<dbReference type="SUPFAM" id="SSF52161">
    <property type="entry name" value="Ribosomal protein L13"/>
    <property type="match status" value="1"/>
</dbReference>
<comment type="function">
    <text evidence="6 8">This protein is one of the early assembly proteins of the 50S ribosomal subunit, although it is not seen to bind rRNA by itself. It is important during the early stages of 50S assembly.</text>
</comment>
<reference evidence="9 10" key="1">
    <citation type="submission" date="2016-10" db="EMBL/GenBank/DDBJ databases">
        <authorList>
            <person name="de Groot N.N."/>
        </authorList>
    </citation>
    <scope>NUCLEOTIDE SEQUENCE [LARGE SCALE GENOMIC DNA]</scope>
    <source>
        <strain evidence="9 10">CGMCC 1.7005</strain>
    </source>
</reference>
<keyword evidence="10" id="KW-1185">Reference proteome</keyword>
<dbReference type="CDD" id="cd00392">
    <property type="entry name" value="Ribosomal_L13"/>
    <property type="match status" value="1"/>
</dbReference>
<keyword evidence="3 6" id="KW-0689">Ribosomal protein</keyword>
<dbReference type="STRING" id="477690.SAMN05216474_3048"/>
<dbReference type="GO" id="GO:0022625">
    <property type="term" value="C:cytosolic large ribosomal subunit"/>
    <property type="evidence" value="ECO:0007669"/>
    <property type="project" value="TreeGrafter"/>
</dbReference>
<evidence type="ECO:0000256" key="3">
    <source>
        <dbReference type="ARBA" id="ARBA00022980"/>
    </source>
</evidence>
<dbReference type="FunFam" id="3.90.1180.10:FF:000001">
    <property type="entry name" value="50S ribosomal protein L13"/>
    <property type="match status" value="1"/>
</dbReference>
<dbReference type="PANTHER" id="PTHR11545:SF2">
    <property type="entry name" value="LARGE RIBOSOMAL SUBUNIT PROTEIN UL13M"/>
    <property type="match status" value="1"/>
</dbReference>
<evidence type="ECO:0000313" key="10">
    <source>
        <dbReference type="Proteomes" id="UP000236454"/>
    </source>
</evidence>
<dbReference type="Proteomes" id="UP000236454">
    <property type="component" value="Unassembled WGS sequence"/>
</dbReference>
<evidence type="ECO:0000256" key="8">
    <source>
        <dbReference type="RuleBase" id="RU003878"/>
    </source>
</evidence>
<evidence type="ECO:0000256" key="6">
    <source>
        <dbReference type="HAMAP-Rule" id="MF_01366"/>
    </source>
</evidence>
<evidence type="ECO:0000256" key="4">
    <source>
        <dbReference type="ARBA" id="ARBA00023274"/>
    </source>
</evidence>
<accession>A0A1I7BS77</accession>
<name>A0A1I7BS77_9FLAO</name>
<protein>
    <recommendedName>
        <fullName evidence="5 6">Large ribosomal subunit protein uL13</fullName>
    </recommendedName>
</protein>
<dbReference type="HAMAP" id="MF_01366">
    <property type="entry name" value="Ribosomal_uL13"/>
    <property type="match status" value="1"/>
</dbReference>
<dbReference type="AlphaFoldDB" id="A0A1I7BS77"/>
<evidence type="ECO:0000256" key="5">
    <source>
        <dbReference type="ARBA" id="ARBA00035201"/>
    </source>
</evidence>
<dbReference type="InterPro" id="IPR005823">
    <property type="entry name" value="Ribosomal_uL13_bac-type"/>
</dbReference>
<comment type="subunit">
    <text evidence="2 6">Part of the 50S ribosomal subunit.</text>
</comment>
<dbReference type="GO" id="GO:0006412">
    <property type="term" value="P:translation"/>
    <property type="evidence" value="ECO:0007669"/>
    <property type="project" value="UniProtKB-UniRule"/>
</dbReference>
<dbReference type="Gene3D" id="3.90.1180.10">
    <property type="entry name" value="Ribosomal protein L13"/>
    <property type="match status" value="1"/>
</dbReference>
<dbReference type="PROSITE" id="PS00783">
    <property type="entry name" value="RIBOSOMAL_L13"/>
    <property type="match status" value="1"/>
</dbReference>
<dbReference type="EMBL" id="FPAS01000006">
    <property type="protein sequence ID" value="SFT90045.1"/>
    <property type="molecule type" value="Genomic_DNA"/>
</dbReference>
<dbReference type="InterPro" id="IPR023563">
    <property type="entry name" value="Ribosomal_uL13_CS"/>
</dbReference>
<gene>
    <name evidence="6 8" type="primary">rplM</name>
    <name evidence="9" type="ORF">SAMN05216474_3048</name>
</gene>
<evidence type="ECO:0000313" key="9">
    <source>
        <dbReference type="EMBL" id="SFT90045.1"/>
    </source>
</evidence>
<dbReference type="GO" id="GO:0003729">
    <property type="term" value="F:mRNA binding"/>
    <property type="evidence" value="ECO:0007669"/>
    <property type="project" value="TreeGrafter"/>
</dbReference>
<dbReference type="Pfam" id="PF00572">
    <property type="entry name" value="Ribosomal_L13"/>
    <property type="match status" value="1"/>
</dbReference>
<evidence type="ECO:0000256" key="7">
    <source>
        <dbReference type="RuleBase" id="RU003877"/>
    </source>
</evidence>
<evidence type="ECO:0000256" key="2">
    <source>
        <dbReference type="ARBA" id="ARBA00011838"/>
    </source>
</evidence>
<evidence type="ECO:0000256" key="1">
    <source>
        <dbReference type="ARBA" id="ARBA00006227"/>
    </source>
</evidence>
<proteinExistence type="inferred from homology"/>
<organism evidence="9 10">
    <name type="scientific">Lishizhenia tianjinensis</name>
    <dbReference type="NCBI Taxonomy" id="477690"/>
    <lineage>
        <taxon>Bacteria</taxon>
        <taxon>Pseudomonadati</taxon>
        <taxon>Bacteroidota</taxon>
        <taxon>Flavobacteriia</taxon>
        <taxon>Flavobacteriales</taxon>
        <taxon>Crocinitomicaceae</taxon>
        <taxon>Lishizhenia</taxon>
    </lineage>
</organism>